<dbReference type="EMBL" id="BMQA01000031">
    <property type="protein sequence ID" value="GGJ45450.1"/>
    <property type="molecule type" value="Genomic_DNA"/>
</dbReference>
<dbReference type="AlphaFoldDB" id="A0A917P031"/>
<feature type="region of interest" description="Disordered" evidence="1">
    <location>
        <begin position="1"/>
        <end position="33"/>
    </location>
</feature>
<feature type="compositionally biased region" description="Polar residues" evidence="1">
    <location>
        <begin position="10"/>
        <end position="33"/>
    </location>
</feature>
<evidence type="ECO:0000313" key="2">
    <source>
        <dbReference type="EMBL" id="GGJ45450.1"/>
    </source>
</evidence>
<comment type="caution">
    <text evidence="2">The sequence shown here is derived from an EMBL/GenBank/DDBJ whole genome shotgun (WGS) entry which is preliminary data.</text>
</comment>
<gene>
    <name evidence="2" type="ORF">GCM10010121_065850</name>
</gene>
<accession>A0A917P031</accession>
<protein>
    <submittedName>
        <fullName evidence="2">Uncharacterized protein</fullName>
    </submittedName>
</protein>
<evidence type="ECO:0000313" key="3">
    <source>
        <dbReference type="Proteomes" id="UP000657574"/>
    </source>
</evidence>
<reference evidence="2" key="1">
    <citation type="journal article" date="2014" name="Int. J. Syst. Evol. Microbiol.">
        <title>Complete genome sequence of Corynebacterium casei LMG S-19264T (=DSM 44701T), isolated from a smear-ripened cheese.</title>
        <authorList>
            <consortium name="US DOE Joint Genome Institute (JGI-PGF)"/>
            <person name="Walter F."/>
            <person name="Albersmeier A."/>
            <person name="Kalinowski J."/>
            <person name="Ruckert C."/>
        </authorList>
    </citation>
    <scope>NUCLEOTIDE SEQUENCE</scope>
    <source>
        <strain evidence="2">JCM 3086</strain>
    </source>
</reference>
<dbReference type="Proteomes" id="UP000657574">
    <property type="component" value="Unassembled WGS sequence"/>
</dbReference>
<evidence type="ECO:0000256" key="1">
    <source>
        <dbReference type="SAM" id="MobiDB-lite"/>
    </source>
</evidence>
<sequence length="61" mass="6674">MNPLNRKQLRTPTTKGSAHGQQHPQISLPSGTSLRHMRLTVSANTGWPAGQFSEVEAYLTS</sequence>
<keyword evidence="3" id="KW-1185">Reference proteome</keyword>
<name>A0A917P031_9ACTN</name>
<proteinExistence type="predicted"/>
<dbReference type="RefSeq" id="WP_189314929.1">
    <property type="nucleotide sequence ID" value="NZ_BMQA01000031.1"/>
</dbReference>
<reference evidence="2" key="2">
    <citation type="submission" date="2020-09" db="EMBL/GenBank/DDBJ databases">
        <authorList>
            <person name="Sun Q."/>
            <person name="Ohkuma M."/>
        </authorList>
    </citation>
    <scope>NUCLEOTIDE SEQUENCE</scope>
    <source>
        <strain evidence="2">JCM 3086</strain>
    </source>
</reference>
<organism evidence="2 3">
    <name type="scientific">Streptomyces brasiliensis</name>
    <dbReference type="NCBI Taxonomy" id="1954"/>
    <lineage>
        <taxon>Bacteria</taxon>
        <taxon>Bacillati</taxon>
        <taxon>Actinomycetota</taxon>
        <taxon>Actinomycetes</taxon>
        <taxon>Kitasatosporales</taxon>
        <taxon>Streptomycetaceae</taxon>
        <taxon>Streptomyces</taxon>
    </lineage>
</organism>